<dbReference type="EMBL" id="JAYWMA010000001">
    <property type="protein sequence ID" value="MEX3527651.1"/>
    <property type="molecule type" value="Genomic_DNA"/>
</dbReference>
<evidence type="ECO:0000313" key="5">
    <source>
        <dbReference type="EMBL" id="PMC62295.1"/>
    </source>
</evidence>
<feature type="transmembrane region" description="Helical" evidence="2">
    <location>
        <begin position="43"/>
        <end position="65"/>
    </location>
</feature>
<keyword evidence="2" id="KW-0812">Transmembrane</keyword>
<reference evidence="5 6" key="1">
    <citation type="submission" date="2017-09" db="EMBL/GenBank/DDBJ databases">
        <title>Bacterial strain isolated from the female urinary microbiota.</title>
        <authorList>
            <person name="Thomas-White K."/>
            <person name="Kumar N."/>
            <person name="Forster S."/>
            <person name="Putonti C."/>
            <person name="Lawley T."/>
            <person name="Wolfe A.J."/>
        </authorList>
    </citation>
    <scope>NUCLEOTIDE SEQUENCE [LARGE SCALE GENOMIC DNA]</scope>
    <source>
        <strain evidence="5 6">UMB0908</strain>
    </source>
</reference>
<dbReference type="InterPro" id="IPR025445">
    <property type="entry name" value="DUF4191"/>
</dbReference>
<comment type="caution">
    <text evidence="5">The sequence shown here is derived from an EMBL/GenBank/DDBJ whole genome shotgun (WGS) entry which is preliminary data.</text>
</comment>
<dbReference type="EMBL" id="PNHF01000012">
    <property type="protein sequence ID" value="PMC62295.1"/>
    <property type="molecule type" value="Genomic_DNA"/>
</dbReference>
<protein>
    <submittedName>
        <fullName evidence="5">DUF4191 domain-containing protein</fullName>
    </submittedName>
</protein>
<accession>A0A0M2XR29</accession>
<feature type="region of interest" description="Disordered" evidence="1">
    <location>
        <begin position="221"/>
        <end position="260"/>
    </location>
</feature>
<keyword evidence="8" id="KW-1185">Reference proteome</keyword>
<dbReference type="STRING" id="1725.WU86_00020"/>
<dbReference type="Proteomes" id="UP000235363">
    <property type="component" value="Unassembled WGS sequence"/>
</dbReference>
<dbReference type="Pfam" id="PF13829">
    <property type="entry name" value="DUF4191"/>
    <property type="match status" value="1"/>
</dbReference>
<dbReference type="OrthoDB" id="8479889at2"/>
<proteinExistence type="predicted"/>
<reference evidence="3" key="4">
    <citation type="submission" date="2024-01" db="EMBL/GenBank/DDBJ databases">
        <authorList>
            <person name="De La Cruz K.F."/>
            <person name="Townsend E.C."/>
            <person name="Salamzade R."/>
            <person name="Kalan L.R."/>
        </authorList>
    </citation>
    <scope>NUCLEOTIDE SEQUENCE</scope>
    <source>
        <strain evidence="3">LK2569</strain>
    </source>
</reference>
<name>A0A0M2XR29_9CORY</name>
<dbReference type="Proteomes" id="UP000589552">
    <property type="component" value="Unassembled WGS sequence"/>
</dbReference>
<reference evidence="4 7" key="2">
    <citation type="submission" date="2020-04" db="EMBL/GenBank/DDBJ databases">
        <authorList>
            <person name="Hitch T.C.A."/>
            <person name="Wylensek D."/>
            <person name="Clavel T."/>
        </authorList>
    </citation>
    <scope>NUCLEOTIDE SEQUENCE [LARGE SCALE GENOMIC DNA]</scope>
    <source>
        <strain evidence="4 7">BL-383-APC-2I</strain>
    </source>
</reference>
<evidence type="ECO:0000313" key="6">
    <source>
        <dbReference type="Proteomes" id="UP000235363"/>
    </source>
</evidence>
<keyword evidence="2" id="KW-1133">Transmembrane helix</keyword>
<feature type="transmembrane region" description="Helical" evidence="2">
    <location>
        <begin position="71"/>
        <end position="89"/>
    </location>
</feature>
<keyword evidence="2" id="KW-0472">Membrane</keyword>
<reference evidence="3 8" key="3">
    <citation type="journal article" date="2024" name="Fungal Genet. Biol.">
        <title>The porcine skin microbiome exhibits broad fungal antagonism.</title>
        <authorList>
            <person name="De La Cruz K.F."/>
            <person name="Townsend E.C."/>
            <person name="Alex Cheong J.Z."/>
            <person name="Salamzade R."/>
            <person name="Liu A."/>
            <person name="Sandstrom S."/>
            <person name="Davila E."/>
            <person name="Huang L."/>
            <person name="Xu K.H."/>
            <person name="Wu S.Y."/>
            <person name="Meudt J.J."/>
            <person name="Shanmuganayagam D."/>
            <person name="Gibson A.L.F."/>
            <person name="Kalan L.R."/>
        </authorList>
    </citation>
    <scope>NUCLEOTIDE SEQUENCE [LARGE SCALE GENOMIC DNA]</scope>
    <source>
        <strain evidence="3 8">LK2569</strain>
    </source>
</reference>
<dbReference type="AlphaFoldDB" id="A0A0M2XR29"/>
<dbReference type="GeneID" id="95320259"/>
<dbReference type="EMBL" id="JABAGA010000003">
    <property type="protein sequence ID" value="NMF09324.1"/>
    <property type="molecule type" value="Genomic_DNA"/>
</dbReference>
<gene>
    <name evidence="5" type="ORF">CJ204_06155</name>
    <name evidence="4" type="ORF">HF852_06880</name>
    <name evidence="3" type="ORF">VVR64_01015</name>
</gene>
<feature type="compositionally biased region" description="Basic residues" evidence="1">
    <location>
        <begin position="10"/>
        <end position="23"/>
    </location>
</feature>
<dbReference type="Proteomes" id="UP001558353">
    <property type="component" value="Unassembled WGS sequence"/>
</dbReference>
<evidence type="ECO:0000256" key="1">
    <source>
        <dbReference type="SAM" id="MobiDB-lite"/>
    </source>
</evidence>
<evidence type="ECO:0000313" key="7">
    <source>
        <dbReference type="Proteomes" id="UP000589552"/>
    </source>
</evidence>
<evidence type="ECO:0000313" key="3">
    <source>
        <dbReference type="EMBL" id="MEX3527651.1"/>
    </source>
</evidence>
<sequence length="260" mass="29249">MANKDELKAAKKAQRSAKRAKRKETRGQLWQAFKLQKSRDKKLIPYMLLGLLGPVLVLLLIGLLLGGMWVWFLPLLGLSIGFAVAMWIFTKRLEASFYSEAEGQMGAAGWALENMRSGVGVTWHVKTAAQANQQLDAVHRVIGNPGVVLVGEGDPNRVKSMMAREKKTLARFLGDTPIYEIMAGSGEGQVPVKKLQREMLRFPRNYNKDQANKLASRVESMEKIRDARAALPKGPLPKGARQQSMNRRARRMQQRQEKRD</sequence>
<evidence type="ECO:0000313" key="4">
    <source>
        <dbReference type="EMBL" id="NMF09324.1"/>
    </source>
</evidence>
<feature type="region of interest" description="Disordered" evidence="1">
    <location>
        <begin position="1"/>
        <end position="23"/>
    </location>
</feature>
<organism evidence="5 6">
    <name type="scientific">Corynebacterium xerosis</name>
    <dbReference type="NCBI Taxonomy" id="1725"/>
    <lineage>
        <taxon>Bacteria</taxon>
        <taxon>Bacillati</taxon>
        <taxon>Actinomycetota</taxon>
        <taxon>Actinomycetes</taxon>
        <taxon>Mycobacteriales</taxon>
        <taxon>Corynebacteriaceae</taxon>
        <taxon>Corynebacterium</taxon>
    </lineage>
</organism>
<dbReference type="RefSeq" id="WP_046649409.1">
    <property type="nucleotide sequence ID" value="NZ_DYUU01000137.1"/>
</dbReference>
<evidence type="ECO:0000313" key="8">
    <source>
        <dbReference type="Proteomes" id="UP001558353"/>
    </source>
</evidence>
<evidence type="ECO:0000256" key="2">
    <source>
        <dbReference type="SAM" id="Phobius"/>
    </source>
</evidence>